<dbReference type="Proteomes" id="UP000327013">
    <property type="component" value="Unassembled WGS sequence"/>
</dbReference>
<evidence type="ECO:0000313" key="9">
    <source>
        <dbReference type="EMBL" id="KAB8349635.1"/>
    </source>
</evidence>
<gene>
    <name evidence="9" type="ORF">FH972_023654</name>
</gene>
<dbReference type="PANTHER" id="PTHR15549">
    <property type="entry name" value="PAIRED IMMUNOGLOBULIN-LIKE TYPE 2 RECEPTOR"/>
    <property type="match status" value="1"/>
</dbReference>
<dbReference type="SUPFAM" id="SSF50630">
    <property type="entry name" value="Acid proteases"/>
    <property type="match status" value="1"/>
</dbReference>
<comment type="subcellular location">
    <subcellularLocation>
        <location evidence="1">Membrane</location>
        <topology evidence="1">Single-pass membrane protein</topology>
    </subcellularLocation>
</comment>
<evidence type="ECO:0000256" key="1">
    <source>
        <dbReference type="ARBA" id="ARBA00004167"/>
    </source>
</evidence>
<dbReference type="AlphaFoldDB" id="A0A5N6KVT8"/>
<feature type="signal peptide" evidence="7">
    <location>
        <begin position="1"/>
        <end position="22"/>
    </location>
</feature>
<feature type="domain" description="Peptidase A1" evidence="8">
    <location>
        <begin position="46"/>
        <end position="393"/>
    </location>
</feature>
<proteinExistence type="predicted"/>
<keyword evidence="2 6" id="KW-0812">Transmembrane</keyword>
<dbReference type="InterPro" id="IPR051694">
    <property type="entry name" value="Immunoregulatory_rcpt-like"/>
</dbReference>
<evidence type="ECO:0000313" key="10">
    <source>
        <dbReference type="Proteomes" id="UP000327013"/>
    </source>
</evidence>
<evidence type="ECO:0000256" key="6">
    <source>
        <dbReference type="SAM" id="Phobius"/>
    </source>
</evidence>
<keyword evidence="4 6" id="KW-0472">Membrane</keyword>
<comment type="caution">
    <text evidence="9">The sequence shown here is derived from an EMBL/GenBank/DDBJ whole genome shotgun (WGS) entry which is preliminary data.</text>
</comment>
<reference evidence="9 10" key="1">
    <citation type="submission" date="2019-06" db="EMBL/GenBank/DDBJ databases">
        <title>A chromosomal-level reference genome of Carpinus fangiana (Coryloideae, Betulaceae).</title>
        <authorList>
            <person name="Yang X."/>
            <person name="Wang Z."/>
            <person name="Zhang L."/>
            <person name="Hao G."/>
            <person name="Liu J."/>
            <person name="Yang Y."/>
        </authorList>
    </citation>
    <scope>NUCLEOTIDE SEQUENCE [LARGE SCALE GENOMIC DNA]</scope>
    <source>
        <strain evidence="9">Cfa_2016G</strain>
        <tissue evidence="9">Leaf</tissue>
    </source>
</reference>
<dbReference type="InterPro" id="IPR021109">
    <property type="entry name" value="Peptidase_aspartic_dom_sf"/>
</dbReference>
<keyword evidence="7" id="KW-0732">Signal</keyword>
<dbReference type="InterPro" id="IPR033121">
    <property type="entry name" value="PEPTIDASE_A1"/>
</dbReference>
<feature type="transmembrane region" description="Helical" evidence="6">
    <location>
        <begin position="436"/>
        <end position="460"/>
    </location>
</feature>
<protein>
    <recommendedName>
        <fullName evidence="8">Peptidase A1 domain-containing protein</fullName>
    </recommendedName>
</protein>
<evidence type="ECO:0000256" key="5">
    <source>
        <dbReference type="SAM" id="MobiDB-lite"/>
    </source>
</evidence>
<dbReference type="PANTHER" id="PTHR15549:SF30">
    <property type="entry name" value="MID2 DOMAIN-CONTAINING PROTEIN"/>
    <property type="match status" value="1"/>
</dbReference>
<dbReference type="Pfam" id="PF00026">
    <property type="entry name" value="Asp"/>
    <property type="match status" value="1"/>
</dbReference>
<feature type="region of interest" description="Disordered" evidence="5">
    <location>
        <begin position="468"/>
        <end position="524"/>
    </location>
</feature>
<keyword evidence="3 6" id="KW-1133">Transmembrane helix</keyword>
<sequence>MVPSLRALLLSGITALVTSVAADSCSAGVVSVPIQNVTLSNGLQIRGASIAVGTPPQNFATAPSADRNNSYIHTGGLCDRSWTAEYCFVYRGGLFQVNSSSTHKSQQGLNASEFAAYGNDGQPQNTWATDQLQVNSSISLPSYLIAETPSSGNSFPADNLIGLGANSSFLAAMHSAGNIASRTWSMFYGLTGGYPETQMDGSLVFGGFDRAKVTGDNYTASISTLDLPSCPSGMLVTISSLALNFPNGSSPNLFTKQSDAIAACIDPNYPTLMSLPADPYWDNFDDLTYTSSIGRSRGLNLDGMLYPADDVYQGDLTITLSSGLSVRVPNSQLVTPDFSLANDGTITANESTAEIRVNVLQDGNANDLTMLGRPFLSAAYLMVNHDEKTFTLWKTNPTTDEDLVAISSTSGCTTEGLQTPSQQASDNNGMALSTGAIAGIAVGAAVVVLAVLGAIAFFALRRRKRQGQGAPSYGYKTAPSEIGEPVSKHGAEADSYEVPHSESYELSGHSKPTELDVPPKPQDT</sequence>
<evidence type="ECO:0000259" key="8">
    <source>
        <dbReference type="PROSITE" id="PS51767"/>
    </source>
</evidence>
<name>A0A5N6KVT8_9ROSI</name>
<feature type="compositionally biased region" description="Basic and acidic residues" evidence="5">
    <location>
        <begin position="486"/>
        <end position="503"/>
    </location>
</feature>
<dbReference type="PROSITE" id="PS51767">
    <property type="entry name" value="PEPTIDASE_A1"/>
    <property type="match status" value="1"/>
</dbReference>
<evidence type="ECO:0000256" key="7">
    <source>
        <dbReference type="SAM" id="SignalP"/>
    </source>
</evidence>
<evidence type="ECO:0000256" key="4">
    <source>
        <dbReference type="ARBA" id="ARBA00023136"/>
    </source>
</evidence>
<dbReference type="OrthoDB" id="5361565at2759"/>
<dbReference type="Gene3D" id="2.40.70.10">
    <property type="entry name" value="Acid Proteases"/>
    <property type="match status" value="2"/>
</dbReference>
<dbReference type="GO" id="GO:0016020">
    <property type="term" value="C:membrane"/>
    <property type="evidence" value="ECO:0007669"/>
    <property type="project" value="UniProtKB-SubCell"/>
</dbReference>
<evidence type="ECO:0000256" key="3">
    <source>
        <dbReference type="ARBA" id="ARBA00022989"/>
    </source>
</evidence>
<dbReference type="EMBL" id="VIBQ01000014">
    <property type="protein sequence ID" value="KAB8349635.1"/>
    <property type="molecule type" value="Genomic_DNA"/>
</dbReference>
<keyword evidence="10" id="KW-1185">Reference proteome</keyword>
<feature type="chain" id="PRO_5024335140" description="Peptidase A1 domain-containing protein" evidence="7">
    <location>
        <begin position="23"/>
        <end position="524"/>
    </location>
</feature>
<evidence type="ECO:0000256" key="2">
    <source>
        <dbReference type="ARBA" id="ARBA00022692"/>
    </source>
</evidence>
<dbReference type="GO" id="GO:0071944">
    <property type="term" value="C:cell periphery"/>
    <property type="evidence" value="ECO:0007669"/>
    <property type="project" value="UniProtKB-ARBA"/>
</dbReference>
<organism evidence="9 10">
    <name type="scientific">Carpinus fangiana</name>
    <dbReference type="NCBI Taxonomy" id="176857"/>
    <lineage>
        <taxon>Eukaryota</taxon>
        <taxon>Viridiplantae</taxon>
        <taxon>Streptophyta</taxon>
        <taxon>Embryophyta</taxon>
        <taxon>Tracheophyta</taxon>
        <taxon>Spermatophyta</taxon>
        <taxon>Magnoliopsida</taxon>
        <taxon>eudicotyledons</taxon>
        <taxon>Gunneridae</taxon>
        <taxon>Pentapetalae</taxon>
        <taxon>rosids</taxon>
        <taxon>fabids</taxon>
        <taxon>Fagales</taxon>
        <taxon>Betulaceae</taxon>
        <taxon>Carpinus</taxon>
    </lineage>
</organism>
<accession>A0A5N6KVT8</accession>